<dbReference type="InterPro" id="IPR016032">
    <property type="entry name" value="Sig_transdc_resp-reg_C-effctor"/>
</dbReference>
<evidence type="ECO:0000259" key="6">
    <source>
        <dbReference type="PROSITE" id="PS51755"/>
    </source>
</evidence>
<feature type="domain" description="OmpR/PhoB-type" evidence="6">
    <location>
        <begin position="1"/>
        <end position="90"/>
    </location>
</feature>
<sequence length="615" mass="67258">MRYLVLGPVATMRDGWMRSIPSEKVRTLLAALLLHPNEQMSVTQLTDRVWNGDAPASPRRALQTNVVRLRRELPWNDSVVTTPAGYLMRVEPDDLDLTVFRRLLDEAAATTDLEREAELLRRALQLWRGPACADVPSGVIQEYDVLALTERRLRAVERRLEVDLLVDHFDGLVAELRALTAEFPLRERFWALLMAALHRQGRQAEALETYHTVSHRLADGLGIDPGVDLRKIHQEILTGRGQHELLSPRTTVTVHGPPTVPSSLPTDDPQFAGRDRELAAIDEFVRDVDSGAPAAPRTVVIDGPAGMGKSALALRWSTLNAHRFPDGHLYVDLAGFGPTAPLEPVDALGLLLQSLGTPVEQIPDSSLARAAMFRLRTSGLRMLVVLDNAASSDQVRALLPGASCLTIVTSRNQLRGLATRHAVRRVTVPRLSPGDACALIGAVVGGRIDPGSQEVRRLVELCDRTPLALRIVAEKVARLPHVSLPHLLRDLIEDEERLEAPADFDANLVNFRTVLSWSTRSLDAQSLILLRRLATDAGEEFSLTAAAELAAVPPTVVRSPLDRLVAINLLGQEGQYRYRLSPLVRAVAVGLTTSSASLSVPVTRLVGTAMALKAV</sequence>
<keyword evidence="4" id="KW-0804">Transcription</keyword>
<evidence type="ECO:0000256" key="4">
    <source>
        <dbReference type="ARBA" id="ARBA00023163"/>
    </source>
</evidence>
<comment type="caution">
    <text evidence="7">The sequence shown here is derived from an EMBL/GenBank/DDBJ whole genome shotgun (WGS) entry which is preliminary data.</text>
</comment>
<dbReference type="PROSITE" id="PS51755">
    <property type="entry name" value="OMPR_PHOB"/>
    <property type="match status" value="1"/>
</dbReference>
<dbReference type="Gene3D" id="1.25.40.10">
    <property type="entry name" value="Tetratricopeptide repeat domain"/>
    <property type="match status" value="1"/>
</dbReference>
<protein>
    <recommendedName>
        <fullName evidence="6">OmpR/PhoB-type domain-containing protein</fullName>
    </recommendedName>
</protein>
<dbReference type="InterPro" id="IPR011990">
    <property type="entry name" value="TPR-like_helical_dom_sf"/>
</dbReference>
<evidence type="ECO:0000256" key="2">
    <source>
        <dbReference type="ARBA" id="ARBA00023015"/>
    </source>
</evidence>
<dbReference type="PANTHER" id="PTHR35807">
    <property type="entry name" value="TRANSCRIPTIONAL REGULATOR REDD-RELATED"/>
    <property type="match status" value="1"/>
</dbReference>
<dbReference type="Proteomes" id="UP000647017">
    <property type="component" value="Unassembled WGS sequence"/>
</dbReference>
<dbReference type="EMBL" id="BOOZ01000040">
    <property type="protein sequence ID" value="GIJ11928.1"/>
    <property type="molecule type" value="Genomic_DNA"/>
</dbReference>
<dbReference type="CDD" id="cd15831">
    <property type="entry name" value="BTAD"/>
    <property type="match status" value="1"/>
</dbReference>
<accession>A0ABQ4I202</accession>
<evidence type="ECO:0000256" key="3">
    <source>
        <dbReference type="ARBA" id="ARBA00023125"/>
    </source>
</evidence>
<reference evidence="7 8" key="1">
    <citation type="submission" date="2021-01" db="EMBL/GenBank/DDBJ databases">
        <title>Whole genome shotgun sequence of Verrucosispora andamanensis NBRC 109075.</title>
        <authorList>
            <person name="Komaki H."/>
            <person name="Tamura T."/>
        </authorList>
    </citation>
    <scope>NUCLEOTIDE SEQUENCE [LARGE SCALE GENOMIC DNA]</scope>
    <source>
        <strain evidence="7 8">NBRC 109075</strain>
    </source>
</reference>
<dbReference type="PRINTS" id="PR00364">
    <property type="entry name" value="DISEASERSIST"/>
</dbReference>
<feature type="DNA-binding region" description="OmpR/PhoB-type" evidence="5">
    <location>
        <begin position="1"/>
        <end position="90"/>
    </location>
</feature>
<keyword evidence="2" id="KW-0805">Transcription regulation</keyword>
<dbReference type="RefSeq" id="WP_204012749.1">
    <property type="nucleotide sequence ID" value="NZ_BOOZ01000040.1"/>
</dbReference>
<gene>
    <name evidence="7" type="ORF">Van01_51420</name>
</gene>
<dbReference type="Pfam" id="PF00486">
    <property type="entry name" value="Trans_reg_C"/>
    <property type="match status" value="1"/>
</dbReference>
<name>A0ABQ4I202_9ACTN</name>
<dbReference type="Pfam" id="PF03704">
    <property type="entry name" value="BTAD"/>
    <property type="match status" value="1"/>
</dbReference>
<evidence type="ECO:0000313" key="8">
    <source>
        <dbReference type="Proteomes" id="UP000647017"/>
    </source>
</evidence>
<dbReference type="InterPro" id="IPR005158">
    <property type="entry name" value="BTAD"/>
</dbReference>
<dbReference type="InterPro" id="IPR051677">
    <property type="entry name" value="AfsR-DnrI-RedD_regulator"/>
</dbReference>
<dbReference type="Gene3D" id="1.10.10.10">
    <property type="entry name" value="Winged helix-like DNA-binding domain superfamily/Winged helix DNA-binding domain"/>
    <property type="match status" value="1"/>
</dbReference>
<dbReference type="SMART" id="SM01043">
    <property type="entry name" value="BTAD"/>
    <property type="match status" value="1"/>
</dbReference>
<dbReference type="SUPFAM" id="SSF46894">
    <property type="entry name" value="C-terminal effector domain of the bipartite response regulators"/>
    <property type="match status" value="1"/>
</dbReference>
<dbReference type="PANTHER" id="PTHR35807:SF1">
    <property type="entry name" value="TRANSCRIPTIONAL REGULATOR REDD"/>
    <property type="match status" value="1"/>
</dbReference>
<organism evidence="7 8">
    <name type="scientific">Micromonospora andamanensis</name>
    <dbReference type="NCBI Taxonomy" id="1287068"/>
    <lineage>
        <taxon>Bacteria</taxon>
        <taxon>Bacillati</taxon>
        <taxon>Actinomycetota</taxon>
        <taxon>Actinomycetes</taxon>
        <taxon>Micromonosporales</taxon>
        <taxon>Micromonosporaceae</taxon>
        <taxon>Micromonospora</taxon>
    </lineage>
</organism>
<dbReference type="InterPro" id="IPR001867">
    <property type="entry name" value="OmpR/PhoB-type_DNA-bd"/>
</dbReference>
<evidence type="ECO:0000256" key="1">
    <source>
        <dbReference type="ARBA" id="ARBA00005820"/>
    </source>
</evidence>
<evidence type="ECO:0000313" key="7">
    <source>
        <dbReference type="EMBL" id="GIJ11928.1"/>
    </source>
</evidence>
<dbReference type="InterPro" id="IPR036388">
    <property type="entry name" value="WH-like_DNA-bd_sf"/>
</dbReference>
<comment type="similarity">
    <text evidence="1">Belongs to the AfsR/DnrI/RedD regulatory family.</text>
</comment>
<keyword evidence="8" id="KW-1185">Reference proteome</keyword>
<dbReference type="SUPFAM" id="SSF48452">
    <property type="entry name" value="TPR-like"/>
    <property type="match status" value="1"/>
</dbReference>
<proteinExistence type="inferred from homology"/>
<dbReference type="Gene3D" id="3.40.50.300">
    <property type="entry name" value="P-loop containing nucleotide triphosphate hydrolases"/>
    <property type="match status" value="1"/>
</dbReference>
<dbReference type="SUPFAM" id="SSF52540">
    <property type="entry name" value="P-loop containing nucleoside triphosphate hydrolases"/>
    <property type="match status" value="1"/>
</dbReference>
<keyword evidence="3 5" id="KW-0238">DNA-binding</keyword>
<evidence type="ECO:0000256" key="5">
    <source>
        <dbReference type="PROSITE-ProRule" id="PRU01091"/>
    </source>
</evidence>
<dbReference type="SMART" id="SM00862">
    <property type="entry name" value="Trans_reg_C"/>
    <property type="match status" value="1"/>
</dbReference>
<dbReference type="InterPro" id="IPR027417">
    <property type="entry name" value="P-loop_NTPase"/>
</dbReference>